<accession>A0A133KRY6</accession>
<protein>
    <submittedName>
        <fullName evidence="1">Uncharacterized protein</fullName>
    </submittedName>
</protein>
<sequence>MDPGERFVLAVVLSAFVRPSLAELHRPLGSEQCRRCCYTIFA</sequence>
<proteinExistence type="predicted"/>
<evidence type="ECO:0000313" key="2">
    <source>
        <dbReference type="Proteomes" id="UP000070092"/>
    </source>
</evidence>
<dbReference type="AlphaFoldDB" id="A0A133KRY6"/>
<organism evidence="1 2">
    <name type="scientific">Bifidobacterium bifidum</name>
    <dbReference type="NCBI Taxonomy" id="1681"/>
    <lineage>
        <taxon>Bacteria</taxon>
        <taxon>Bacillati</taxon>
        <taxon>Actinomycetota</taxon>
        <taxon>Actinomycetes</taxon>
        <taxon>Bifidobacteriales</taxon>
        <taxon>Bifidobacteriaceae</taxon>
        <taxon>Bifidobacterium</taxon>
    </lineage>
</organism>
<reference evidence="1 2" key="1">
    <citation type="submission" date="2016-01" db="EMBL/GenBank/DDBJ databases">
        <authorList>
            <person name="Oliw E.H."/>
        </authorList>
    </citation>
    <scope>NUCLEOTIDE SEQUENCE [LARGE SCALE GENOMIC DNA]</scope>
    <source>
        <strain evidence="1 2">MJR8628B</strain>
    </source>
</reference>
<dbReference type="Proteomes" id="UP000070092">
    <property type="component" value="Unassembled WGS sequence"/>
</dbReference>
<name>A0A133KRY6_BIFBI</name>
<comment type="caution">
    <text evidence="1">The sequence shown here is derived from an EMBL/GenBank/DDBJ whole genome shotgun (WGS) entry which is preliminary data.</text>
</comment>
<dbReference type="PATRIC" id="fig|1681.53.peg.344"/>
<evidence type="ECO:0000313" key="1">
    <source>
        <dbReference type="EMBL" id="KWZ82275.1"/>
    </source>
</evidence>
<gene>
    <name evidence="1" type="ORF">HMPREF3196_00356</name>
</gene>
<dbReference type="EMBL" id="LRPO01000016">
    <property type="protein sequence ID" value="KWZ82275.1"/>
    <property type="molecule type" value="Genomic_DNA"/>
</dbReference>